<evidence type="ECO:0000256" key="2">
    <source>
        <dbReference type="ARBA" id="ARBA00008114"/>
    </source>
</evidence>
<dbReference type="GO" id="GO:0008324">
    <property type="term" value="F:monoatomic cation transmembrane transporter activity"/>
    <property type="evidence" value="ECO:0007669"/>
    <property type="project" value="InterPro"/>
</dbReference>
<reference evidence="10" key="1">
    <citation type="submission" date="2022-10" db="EMBL/GenBank/DDBJ databases">
        <authorList>
            <person name="Yu W.X."/>
        </authorList>
    </citation>
    <scope>NUCLEOTIDE SEQUENCE</scope>
    <source>
        <strain evidence="10">D04</strain>
    </source>
</reference>
<feature type="transmembrane region" description="Helical" evidence="7">
    <location>
        <begin position="6"/>
        <end position="28"/>
    </location>
</feature>
<evidence type="ECO:0000256" key="1">
    <source>
        <dbReference type="ARBA" id="ARBA00004141"/>
    </source>
</evidence>
<keyword evidence="3" id="KW-0813">Transport</keyword>
<comment type="caution">
    <text evidence="10">The sequence shown here is derived from an EMBL/GenBank/DDBJ whole genome shotgun (WGS) entry which is preliminary data.</text>
</comment>
<feature type="domain" description="Cation efflux protein cytoplasmic" evidence="9">
    <location>
        <begin position="208"/>
        <end position="283"/>
    </location>
</feature>
<comment type="similarity">
    <text evidence="2">Belongs to the cation diffusion facilitator (CDF) transporter (TC 2.A.4) family.</text>
</comment>
<comment type="subcellular location">
    <subcellularLocation>
        <location evidence="1">Membrane</location>
        <topology evidence="1">Multi-pass membrane protein</topology>
    </subcellularLocation>
</comment>
<evidence type="ECO:0000259" key="8">
    <source>
        <dbReference type="Pfam" id="PF01545"/>
    </source>
</evidence>
<evidence type="ECO:0000256" key="6">
    <source>
        <dbReference type="ARBA" id="ARBA00023136"/>
    </source>
</evidence>
<keyword evidence="4 7" id="KW-0812">Transmembrane</keyword>
<feature type="transmembrane region" description="Helical" evidence="7">
    <location>
        <begin position="108"/>
        <end position="125"/>
    </location>
</feature>
<dbReference type="Proteomes" id="UP001207408">
    <property type="component" value="Unassembled WGS sequence"/>
</dbReference>
<dbReference type="EMBL" id="JAPDPI010000035">
    <property type="protein sequence ID" value="MCW3806988.1"/>
    <property type="molecule type" value="Genomic_DNA"/>
</dbReference>
<dbReference type="InterPro" id="IPR027469">
    <property type="entry name" value="Cation_efflux_TMD_sf"/>
</dbReference>
<dbReference type="NCBIfam" id="TIGR01297">
    <property type="entry name" value="CDF"/>
    <property type="match status" value="1"/>
</dbReference>
<dbReference type="InterPro" id="IPR027470">
    <property type="entry name" value="Cation_efflux_CTD"/>
</dbReference>
<dbReference type="InterPro" id="IPR036837">
    <property type="entry name" value="Cation_efflux_CTD_sf"/>
</dbReference>
<evidence type="ECO:0000313" key="11">
    <source>
        <dbReference type="Proteomes" id="UP001207408"/>
    </source>
</evidence>
<evidence type="ECO:0000313" key="10">
    <source>
        <dbReference type="EMBL" id="MCW3806988.1"/>
    </source>
</evidence>
<dbReference type="SUPFAM" id="SSF160240">
    <property type="entry name" value="Cation efflux protein cytoplasmic domain-like"/>
    <property type="match status" value="1"/>
</dbReference>
<name>A0AAE3MFF3_9BACT</name>
<gene>
    <name evidence="10" type="ORF">OM074_15230</name>
</gene>
<dbReference type="PANTHER" id="PTHR43840:SF15">
    <property type="entry name" value="MITOCHONDRIAL METAL TRANSPORTER 1-RELATED"/>
    <property type="match status" value="1"/>
</dbReference>
<accession>A0AAE3MFF3</accession>
<organism evidence="10 11">
    <name type="scientific">Plebeiibacterium marinum</name>
    <dbReference type="NCBI Taxonomy" id="2992111"/>
    <lineage>
        <taxon>Bacteria</taxon>
        <taxon>Pseudomonadati</taxon>
        <taxon>Bacteroidota</taxon>
        <taxon>Bacteroidia</taxon>
        <taxon>Marinilabiliales</taxon>
        <taxon>Marinilabiliaceae</taxon>
        <taxon>Plebeiibacterium</taxon>
    </lineage>
</organism>
<dbReference type="Pfam" id="PF16916">
    <property type="entry name" value="ZT_dimer"/>
    <property type="match status" value="1"/>
</dbReference>
<dbReference type="InterPro" id="IPR058533">
    <property type="entry name" value="Cation_efflux_TM"/>
</dbReference>
<evidence type="ECO:0000256" key="4">
    <source>
        <dbReference type="ARBA" id="ARBA00022692"/>
    </source>
</evidence>
<dbReference type="Gene3D" id="1.20.1510.10">
    <property type="entry name" value="Cation efflux protein transmembrane domain"/>
    <property type="match status" value="1"/>
</dbReference>
<protein>
    <submittedName>
        <fullName evidence="10">Cation diffusion facilitator family transporter</fullName>
    </submittedName>
</protein>
<evidence type="ECO:0000259" key="9">
    <source>
        <dbReference type="Pfam" id="PF16916"/>
    </source>
</evidence>
<dbReference type="Pfam" id="PF01545">
    <property type="entry name" value="Cation_efflux"/>
    <property type="match status" value="1"/>
</dbReference>
<proteinExistence type="inferred from homology"/>
<evidence type="ECO:0000256" key="3">
    <source>
        <dbReference type="ARBA" id="ARBA00022448"/>
    </source>
</evidence>
<dbReference type="AlphaFoldDB" id="A0AAE3MFF3"/>
<dbReference type="InterPro" id="IPR002524">
    <property type="entry name" value="Cation_efflux"/>
</dbReference>
<keyword evidence="6 7" id="KW-0472">Membrane</keyword>
<sequence length="292" mass="32801">MDKFKIGIIISWLSILLNILLFFLKFWAGIVSHSVALVADAWHTLTDSISSVAVLVGIKVSSKPADQEHPFGHGRAELMATIFVGILLALVGANFTYESVIKLRSHEAFEYGNFAIIVTLISIVVKEAMAQYSIYYGKKSNAKSLIADGWHHRSDAFSSIIILGGLFLGHYFWWIDGVLGLVVSLLIFYTTYKILKESLSIFLGEKIDEELKESIQDIGINEFKRDLDPHHFLIHQYGHHAELTFHISLPGAMSLTEAHTIASKYEILVKQVHNIGVTIHIDSIDKYDNVKY</sequence>
<dbReference type="RefSeq" id="WP_301200958.1">
    <property type="nucleotide sequence ID" value="NZ_JAPDPI010000035.1"/>
</dbReference>
<dbReference type="SUPFAM" id="SSF161111">
    <property type="entry name" value="Cation efflux protein transmembrane domain-like"/>
    <property type="match status" value="1"/>
</dbReference>
<dbReference type="PANTHER" id="PTHR43840">
    <property type="entry name" value="MITOCHONDRIAL METAL TRANSPORTER 1-RELATED"/>
    <property type="match status" value="1"/>
</dbReference>
<feature type="transmembrane region" description="Helical" evidence="7">
    <location>
        <begin position="171"/>
        <end position="192"/>
    </location>
</feature>
<keyword evidence="5 7" id="KW-1133">Transmembrane helix</keyword>
<evidence type="ECO:0000256" key="7">
    <source>
        <dbReference type="SAM" id="Phobius"/>
    </source>
</evidence>
<evidence type="ECO:0000256" key="5">
    <source>
        <dbReference type="ARBA" id="ARBA00022989"/>
    </source>
</evidence>
<dbReference type="InterPro" id="IPR050291">
    <property type="entry name" value="CDF_Transporter"/>
</dbReference>
<dbReference type="Gene3D" id="3.30.70.1350">
    <property type="entry name" value="Cation efflux protein, cytoplasmic domain"/>
    <property type="match status" value="1"/>
</dbReference>
<keyword evidence="11" id="KW-1185">Reference proteome</keyword>
<dbReference type="GO" id="GO:0016020">
    <property type="term" value="C:membrane"/>
    <property type="evidence" value="ECO:0007669"/>
    <property type="project" value="UniProtKB-SubCell"/>
</dbReference>
<dbReference type="FunFam" id="1.20.1510.10:FF:000006">
    <property type="entry name" value="Divalent cation efflux transporter"/>
    <property type="match status" value="1"/>
</dbReference>
<feature type="domain" description="Cation efflux protein transmembrane" evidence="8">
    <location>
        <begin position="12"/>
        <end position="203"/>
    </location>
</feature>
<feature type="transmembrane region" description="Helical" evidence="7">
    <location>
        <begin position="78"/>
        <end position="96"/>
    </location>
</feature>